<sequence length="642" mass="69912">MRTSLKRGGKSRKKALFGADGAIMGAATLAAAGMNVAATLKAANTQAKAVQESAKTQAQSIKEQTKNNTALQQESINFTRQQNRENRDQQQEIQTTLQMLAGQENMNNRFEATKLAVKYGGRPKKLKSMQPLFYRGGNRPFTVTDGGGAIPLQTDANGYGLYELYGNDHNHYHKTSSGKQKSGVGIKFEDGSVVEGEGNQNTNNGEKLLVTPNDAMFISKHSIAGFNPSQAVDMGMNPQDAFNIQQYLKLIKGINDDGSRMNPARRRQALAGMDILSAVNQTQYPQNGTINVAAGTAYATQNMPQQPIVDTIESKVTTAKCGGHRKLKCGGRKKAEGGYWQNYGGATYAGIGNIVGAGMNVLGNYFAGKMLGNAYTEAGNVLAKAYDQMHGINLSELNREDYSPGHIMAVIRSADTNINPQLERLRRNADSERRTVNANTLSSAARQQRLAGINDRMYQRMGEQFAYKHNEDEKIKQGNAARIQEASTQNAQLDAQARQAYGNARMSLLQYNNNIENTKIAGRAQALADGMTQSSMARSNAMVNSANAIGTAMTSTAQGFANAYTANQKAERDYQNILIGADTETKVNAVIMRDDRQTAKNLYDSFIGSNNENYKKYAQQLDTKFGFSGTQNGGITYTPSTR</sequence>
<organism evidence="1">
    <name type="scientific">Geladintestivirus 6</name>
    <dbReference type="NCBI Taxonomy" id="3233138"/>
    <lineage>
        <taxon>Viruses</taxon>
        <taxon>Duplodnaviria</taxon>
        <taxon>Heunggongvirae</taxon>
        <taxon>Uroviricota</taxon>
        <taxon>Caudoviricetes</taxon>
        <taxon>Crassvirales</taxon>
    </lineage>
</organism>
<evidence type="ECO:0000313" key="1">
    <source>
        <dbReference type="EMBL" id="XCO00161.1"/>
    </source>
</evidence>
<dbReference type="EMBL" id="PP965496">
    <property type="protein sequence ID" value="XCO00161.1"/>
    <property type="molecule type" value="Genomic_DNA"/>
</dbReference>
<name>A0AAU8MHY8_9CAUD</name>
<reference evidence="1" key="1">
    <citation type="submission" date="2024-06" db="EMBL/GenBank/DDBJ databases">
        <title>Intestivirid acquisition increases across infancy in a wild primate population.</title>
        <authorList>
            <person name="Schneider-Creas I.A."/>
            <person name="Moya I.L."/>
            <person name="Chiou K.L."/>
            <person name="Baniel A."/>
            <person name="Azanaw Haile A."/>
            <person name="Kebede F."/>
            <person name="Abebe B."/>
            <person name="Snyder-Mackler N."/>
            <person name="Varsani A."/>
        </authorList>
    </citation>
    <scope>NUCLEOTIDE SEQUENCE</scope>
    <source>
        <strain evidence="1">Int_RNL_2018_1178_PEE</strain>
    </source>
</reference>
<accession>A0AAU8MHY8</accession>
<protein>
    <recommendedName>
        <fullName evidence="2">DNA pilot protein</fullName>
    </recommendedName>
</protein>
<proteinExistence type="predicted"/>
<evidence type="ECO:0008006" key="2">
    <source>
        <dbReference type="Google" id="ProtNLM"/>
    </source>
</evidence>